<feature type="transmembrane region" description="Helical" evidence="6">
    <location>
        <begin position="279"/>
        <end position="307"/>
    </location>
</feature>
<dbReference type="Pfam" id="PF07690">
    <property type="entry name" value="MFS_1"/>
    <property type="match status" value="1"/>
</dbReference>
<dbReference type="Proteomes" id="UP000675994">
    <property type="component" value="Chromosome"/>
</dbReference>
<protein>
    <submittedName>
        <fullName evidence="7">MFS transporter</fullName>
    </submittedName>
</protein>
<dbReference type="EMBL" id="CP063367">
    <property type="protein sequence ID" value="QUM69348.1"/>
    <property type="molecule type" value="Genomic_DNA"/>
</dbReference>
<dbReference type="InterPro" id="IPR036259">
    <property type="entry name" value="MFS_trans_sf"/>
</dbReference>
<name>A0AAQ0D6T8_9STAP</name>
<dbReference type="RefSeq" id="WP_212574879.1">
    <property type="nucleotide sequence ID" value="NZ_CP063367.1"/>
</dbReference>
<evidence type="ECO:0000256" key="6">
    <source>
        <dbReference type="SAM" id="Phobius"/>
    </source>
</evidence>
<feature type="transmembrane region" description="Helical" evidence="6">
    <location>
        <begin position="12"/>
        <end position="31"/>
    </location>
</feature>
<dbReference type="SUPFAM" id="SSF103473">
    <property type="entry name" value="MFS general substrate transporter"/>
    <property type="match status" value="1"/>
</dbReference>
<organism evidence="7 8">
    <name type="scientific">Staphylococcus delphini</name>
    <dbReference type="NCBI Taxonomy" id="53344"/>
    <lineage>
        <taxon>Bacteria</taxon>
        <taxon>Bacillati</taxon>
        <taxon>Bacillota</taxon>
        <taxon>Bacilli</taxon>
        <taxon>Bacillales</taxon>
        <taxon>Staphylococcaceae</taxon>
        <taxon>Staphylococcus</taxon>
        <taxon>Staphylococcus intermedius group</taxon>
    </lineage>
</organism>
<comment type="subcellular location">
    <subcellularLocation>
        <location evidence="1">Cell membrane</location>
        <topology evidence="1">Multi-pass membrane protein</topology>
    </subcellularLocation>
</comment>
<evidence type="ECO:0000313" key="7">
    <source>
        <dbReference type="EMBL" id="QUM69348.1"/>
    </source>
</evidence>
<feature type="transmembrane region" description="Helical" evidence="6">
    <location>
        <begin position="140"/>
        <end position="169"/>
    </location>
</feature>
<sequence>MHKYFTLSEFNRLMMNDILIYLIPLLSIMVWQFSNASIVFLTSTYSIGFILFSKLSGYLIDRHNSRIVPIYAYIFNILIHVLFFVFVMFHTTSFTQIVIFILLLSLTSSLLEINTSVFIPDYFSKNLASVNSTIQFVRSVVNFISPIIVFTLSAHIIIAFTILITLQILNLCLYILIFRQTANNKSIAVHHRSESHQMNAFKYIFSNKNLLLVILVTMGINFSMTILANTIVIYIIRDLHIDSKFSGVLIGLLSIGAILGALIPTWILKRYSFKKSIGIINLLLSLPFILILFDTYFFFVGVFLGYLCRSFGSVLRTTMQYQIIPAHIRGKVNSTIYLFTWGTIPIAGYTASALLHWMSLHTLYLIITIVFILANSLFLLSEKVTIISRNETS</sequence>
<feature type="transmembrane region" description="Helical" evidence="6">
    <location>
        <begin position="363"/>
        <end position="380"/>
    </location>
</feature>
<evidence type="ECO:0000256" key="4">
    <source>
        <dbReference type="ARBA" id="ARBA00022989"/>
    </source>
</evidence>
<dbReference type="InterPro" id="IPR011701">
    <property type="entry name" value="MFS"/>
</dbReference>
<feature type="transmembrane region" description="Helical" evidence="6">
    <location>
        <begin position="248"/>
        <end position="267"/>
    </location>
</feature>
<dbReference type="GO" id="GO:0005886">
    <property type="term" value="C:plasma membrane"/>
    <property type="evidence" value="ECO:0007669"/>
    <property type="project" value="UniProtKB-SubCell"/>
</dbReference>
<proteinExistence type="predicted"/>
<evidence type="ECO:0000256" key="5">
    <source>
        <dbReference type="ARBA" id="ARBA00023136"/>
    </source>
</evidence>
<evidence type="ECO:0000256" key="3">
    <source>
        <dbReference type="ARBA" id="ARBA00022692"/>
    </source>
</evidence>
<accession>A0AAQ0D6T8</accession>
<keyword evidence="4 6" id="KW-1133">Transmembrane helix</keyword>
<dbReference type="AlphaFoldDB" id="A0AAQ0D6T8"/>
<feature type="transmembrane region" description="Helical" evidence="6">
    <location>
        <begin position="210"/>
        <end position="236"/>
    </location>
</feature>
<evidence type="ECO:0000313" key="8">
    <source>
        <dbReference type="Proteomes" id="UP000675994"/>
    </source>
</evidence>
<evidence type="ECO:0000256" key="1">
    <source>
        <dbReference type="ARBA" id="ARBA00004651"/>
    </source>
</evidence>
<evidence type="ECO:0000256" key="2">
    <source>
        <dbReference type="ARBA" id="ARBA00022475"/>
    </source>
</evidence>
<dbReference type="PANTHER" id="PTHR23513">
    <property type="entry name" value="INTEGRAL MEMBRANE EFFLUX PROTEIN-RELATED"/>
    <property type="match status" value="1"/>
</dbReference>
<dbReference type="PANTHER" id="PTHR23513:SF6">
    <property type="entry name" value="MAJOR FACILITATOR SUPERFAMILY ASSOCIATED DOMAIN-CONTAINING PROTEIN"/>
    <property type="match status" value="1"/>
</dbReference>
<dbReference type="Gene3D" id="1.20.1250.20">
    <property type="entry name" value="MFS general substrate transporter like domains"/>
    <property type="match status" value="1"/>
</dbReference>
<gene>
    <name evidence="7" type="ORF">IPU22_12550</name>
</gene>
<feature type="transmembrane region" description="Helical" evidence="6">
    <location>
        <begin position="97"/>
        <end position="119"/>
    </location>
</feature>
<feature type="transmembrane region" description="Helical" evidence="6">
    <location>
        <begin position="70"/>
        <end position="91"/>
    </location>
</feature>
<feature type="transmembrane region" description="Helical" evidence="6">
    <location>
        <begin position="37"/>
        <end position="58"/>
    </location>
</feature>
<keyword evidence="3 6" id="KW-0812">Transmembrane</keyword>
<keyword evidence="2" id="KW-1003">Cell membrane</keyword>
<reference evidence="7" key="1">
    <citation type="journal article" date="2021" name="Front. Microbiol.">
        <title>Presence and Characterization of a Novel cfr-Carrying Tn558 Transposon Derivative in Staphylococcus delphini Isolated From Retail Food.</title>
        <authorList>
            <person name="Zhang F."/>
            <person name="Wu S."/>
            <person name="Huang J."/>
            <person name="Yang R."/>
            <person name="Zhang J."/>
            <person name="Lei T."/>
            <person name="Dai J."/>
            <person name="Ding Y."/>
            <person name="Xue L."/>
            <person name="Wang J."/>
            <person name="Chen M."/>
            <person name="Wu Q."/>
        </authorList>
    </citation>
    <scope>NUCLEOTIDE SEQUENCE</scope>
    <source>
        <strain evidence="7">2794-1</strain>
    </source>
</reference>
<feature type="transmembrane region" description="Helical" evidence="6">
    <location>
        <begin position="336"/>
        <end position="357"/>
    </location>
</feature>
<dbReference type="GO" id="GO:0022857">
    <property type="term" value="F:transmembrane transporter activity"/>
    <property type="evidence" value="ECO:0007669"/>
    <property type="project" value="InterPro"/>
</dbReference>
<keyword evidence="5 6" id="KW-0472">Membrane</keyword>